<protein>
    <recommendedName>
        <fullName evidence="6">Elongation factor Ts, mitochondrial</fullName>
        <shortName evidence="6">EF-Ts</shortName>
        <shortName evidence="6">EF-TsMt</shortName>
    </recommendedName>
</protein>
<comment type="function">
    <text evidence="6">Associates with the EF-Tu.GDP complex and induces the exchange of GDP to GTP. It remains bound to the aminoacyl-tRNA.EF-Tu.GTP complex up to the GTP hydrolysis stage on the ribosome.</text>
</comment>
<evidence type="ECO:0000256" key="4">
    <source>
        <dbReference type="ARBA" id="ARBA00022946"/>
    </source>
</evidence>
<evidence type="ECO:0000313" key="9">
    <source>
        <dbReference type="Proteomes" id="UP001150217"/>
    </source>
</evidence>
<dbReference type="SUPFAM" id="SSF54713">
    <property type="entry name" value="Elongation factor Ts (EF-Ts), dimerisation domain"/>
    <property type="match status" value="2"/>
</dbReference>
<evidence type="ECO:0000256" key="1">
    <source>
        <dbReference type="ARBA" id="ARBA00005532"/>
    </source>
</evidence>
<dbReference type="Gene3D" id="1.10.8.10">
    <property type="entry name" value="DNA helicase RuvA subunit, C-terminal domain"/>
    <property type="match status" value="1"/>
</dbReference>
<reference evidence="8" key="1">
    <citation type="submission" date="2022-08" db="EMBL/GenBank/DDBJ databases">
        <title>A Global Phylogenomic Analysis of the Shiitake Genus Lentinula.</title>
        <authorList>
            <consortium name="DOE Joint Genome Institute"/>
            <person name="Sierra-Patev S."/>
            <person name="Min B."/>
            <person name="Naranjo-Ortiz M."/>
            <person name="Looney B."/>
            <person name="Konkel Z."/>
            <person name="Slot J.C."/>
            <person name="Sakamoto Y."/>
            <person name="Steenwyk J.L."/>
            <person name="Rokas A."/>
            <person name="Carro J."/>
            <person name="Camarero S."/>
            <person name="Ferreira P."/>
            <person name="Molpeceres G."/>
            <person name="Ruiz-Duenas F.J."/>
            <person name="Serrano A."/>
            <person name="Henrissat B."/>
            <person name="Drula E."/>
            <person name="Hughes K.W."/>
            <person name="Mata J.L."/>
            <person name="Ishikawa N.K."/>
            <person name="Vargas-Isla R."/>
            <person name="Ushijima S."/>
            <person name="Smith C.A."/>
            <person name="Ahrendt S."/>
            <person name="Andreopoulos W."/>
            <person name="He G."/>
            <person name="Labutti K."/>
            <person name="Lipzen A."/>
            <person name="Ng V."/>
            <person name="Riley R."/>
            <person name="Sandor L."/>
            <person name="Barry K."/>
            <person name="Martinez A.T."/>
            <person name="Xiao Y."/>
            <person name="Gibbons J.G."/>
            <person name="Terashima K."/>
            <person name="Grigoriev I.V."/>
            <person name="Hibbett D.S."/>
        </authorList>
    </citation>
    <scope>NUCLEOTIDE SEQUENCE</scope>
    <source>
        <strain evidence="8">RHP3577 ss4</strain>
    </source>
</reference>
<dbReference type="PANTHER" id="PTHR11741">
    <property type="entry name" value="ELONGATION FACTOR TS"/>
    <property type="match status" value="1"/>
</dbReference>
<evidence type="ECO:0000256" key="6">
    <source>
        <dbReference type="HAMAP-Rule" id="MF_03135"/>
    </source>
</evidence>
<proteinExistence type="inferred from homology"/>
<dbReference type="InterPro" id="IPR036402">
    <property type="entry name" value="EF-Ts_dimer_sf"/>
</dbReference>
<comment type="subcellular location">
    <subcellularLocation>
        <location evidence="6">Mitochondrion</location>
    </subcellularLocation>
</comment>
<dbReference type="InterPro" id="IPR009060">
    <property type="entry name" value="UBA-like_sf"/>
</dbReference>
<dbReference type="SUPFAM" id="SSF46934">
    <property type="entry name" value="UBA-like"/>
    <property type="match status" value="1"/>
</dbReference>
<dbReference type="InterPro" id="IPR001816">
    <property type="entry name" value="Transl_elong_EFTs/EF1B"/>
</dbReference>
<gene>
    <name evidence="6" type="primary">TSF1</name>
    <name evidence="8" type="ORF">C8R41DRAFT_838767</name>
</gene>
<organism evidence="8 9">
    <name type="scientific">Lentinula lateritia</name>
    <dbReference type="NCBI Taxonomy" id="40482"/>
    <lineage>
        <taxon>Eukaryota</taxon>
        <taxon>Fungi</taxon>
        <taxon>Dikarya</taxon>
        <taxon>Basidiomycota</taxon>
        <taxon>Agaricomycotina</taxon>
        <taxon>Agaricomycetes</taxon>
        <taxon>Agaricomycetidae</taxon>
        <taxon>Agaricales</taxon>
        <taxon>Marasmiineae</taxon>
        <taxon>Omphalotaceae</taxon>
        <taxon>Lentinula</taxon>
    </lineage>
</organism>
<keyword evidence="3 6" id="KW-0648">Protein biosynthesis</keyword>
<dbReference type="HAMAP" id="MF_00050">
    <property type="entry name" value="EF_Ts"/>
    <property type="match status" value="1"/>
</dbReference>
<comment type="caution">
    <text evidence="8">The sequence shown here is derived from an EMBL/GenBank/DDBJ whole genome shotgun (WGS) entry which is preliminary data.</text>
</comment>
<dbReference type="Pfam" id="PF00889">
    <property type="entry name" value="EF_TS"/>
    <property type="match status" value="1"/>
</dbReference>
<evidence type="ECO:0000256" key="3">
    <source>
        <dbReference type="ARBA" id="ARBA00022917"/>
    </source>
</evidence>
<name>A0ABQ8VCZ1_9AGAR</name>
<feature type="domain" description="Translation elongation factor EFTs/EF1B dimerisation" evidence="7">
    <location>
        <begin position="113"/>
        <end position="258"/>
    </location>
</feature>
<evidence type="ECO:0000256" key="5">
    <source>
        <dbReference type="ARBA" id="ARBA00023128"/>
    </source>
</evidence>
<evidence type="ECO:0000259" key="7">
    <source>
        <dbReference type="Pfam" id="PF00889"/>
    </source>
</evidence>
<dbReference type="Gene3D" id="3.30.479.20">
    <property type="entry name" value="Elongation factor Ts, dimerisation domain"/>
    <property type="match status" value="2"/>
</dbReference>
<dbReference type="Proteomes" id="UP001150217">
    <property type="component" value="Unassembled WGS sequence"/>
</dbReference>
<keyword evidence="4" id="KW-0809">Transit peptide</keyword>
<keyword evidence="9" id="KW-1185">Reference proteome</keyword>
<dbReference type="EMBL" id="JANVFT010000051">
    <property type="protein sequence ID" value="KAJ4485125.1"/>
    <property type="molecule type" value="Genomic_DNA"/>
</dbReference>
<evidence type="ECO:0000313" key="8">
    <source>
        <dbReference type="EMBL" id="KAJ4485125.1"/>
    </source>
</evidence>
<accession>A0ABQ8VCZ1</accession>
<keyword evidence="2 6" id="KW-0251">Elongation factor</keyword>
<dbReference type="CDD" id="cd14275">
    <property type="entry name" value="UBA_EF-Ts"/>
    <property type="match status" value="1"/>
</dbReference>
<sequence>MDMLKFSRPAQCGRRLAFRRLYSSAPTKSRVQLVAELRKISNAPIIKARQALDESNGDFEAAVRWLEEDMRQSGAAKAEKVKDRVTSEGLISISVLEGGMGSHISSGSGRVKASIIELNCESDFVSRTDEFTRLASEISNIVAQSQTQQQHTTSPFTSLPVENLLQLSHESGTVGSLITNLIARIGENISLRRAMLLTSPNNSDSTYRVASYLHQGRVGALDLIALRPSQSSLFNDNSFVGDLEKLERALARQTAGFMTLGINEKRNPEDELETVLYRQPFMMLGGEHASMPVRKVLDQWQEKWGLEEFGVSDFVRWEVGRD</sequence>
<dbReference type="PANTHER" id="PTHR11741:SF0">
    <property type="entry name" value="ELONGATION FACTOR TS, MITOCHONDRIAL"/>
    <property type="match status" value="1"/>
</dbReference>
<dbReference type="InterPro" id="IPR014039">
    <property type="entry name" value="Transl_elong_EFTs/EF1B_dimer"/>
</dbReference>
<dbReference type="GO" id="GO:0003746">
    <property type="term" value="F:translation elongation factor activity"/>
    <property type="evidence" value="ECO:0007669"/>
    <property type="project" value="UniProtKB-KW"/>
</dbReference>
<evidence type="ECO:0000256" key="2">
    <source>
        <dbReference type="ARBA" id="ARBA00022768"/>
    </source>
</evidence>
<keyword evidence="5 6" id="KW-0496">Mitochondrion</keyword>
<comment type="similarity">
    <text evidence="1 6">Belongs to the EF-Ts family.</text>
</comment>